<keyword evidence="4" id="KW-0723">Serine/threonine-protein kinase</keyword>
<comment type="similarity">
    <text evidence="4">Belongs to the protein kinase superfamily.</text>
</comment>
<name>A0ABN9V2R2_9DINO</name>
<keyword evidence="1 3" id="KW-0547">Nucleotide-binding</keyword>
<dbReference type="InterPro" id="IPR017441">
    <property type="entry name" value="Protein_kinase_ATP_BS"/>
</dbReference>
<dbReference type="PROSITE" id="PS00107">
    <property type="entry name" value="PROTEIN_KINASE_ATP"/>
    <property type="match status" value="1"/>
</dbReference>
<gene>
    <name evidence="7" type="ORF">PCOR1329_LOCUS53458</name>
</gene>
<dbReference type="InterPro" id="IPR000719">
    <property type="entry name" value="Prot_kinase_dom"/>
</dbReference>
<feature type="binding site" evidence="3">
    <location>
        <position position="225"/>
    </location>
    <ligand>
        <name>ATP</name>
        <dbReference type="ChEBI" id="CHEBI:30616"/>
    </ligand>
</feature>
<dbReference type="InterPro" id="IPR008271">
    <property type="entry name" value="Ser/Thr_kinase_AS"/>
</dbReference>
<dbReference type="InterPro" id="IPR011009">
    <property type="entry name" value="Kinase-like_dom_sf"/>
</dbReference>
<feature type="domain" description="Protein kinase" evidence="6">
    <location>
        <begin position="190"/>
        <end position="453"/>
    </location>
</feature>
<keyword evidence="4" id="KW-0808">Transferase</keyword>
<dbReference type="SMART" id="SM00220">
    <property type="entry name" value="S_TKc"/>
    <property type="match status" value="1"/>
</dbReference>
<sequence length="453" mass="48488">MSATTGHSNDAYLGIVLVSDAGAITRKASDQHALKRPYNPDAEPDAASDAQPDAQPDAQSDPPSVAAWAQAEASLHAGVDRVQQLGAGSAAASCADLTGSATVPTSTFESENTQTTEEATRGLQCSESEATDPSQSEKYLLRKERLRRKRLASSGAYGSMLRRVYTSQHDEDDGRAASVSRICADQGLALKEVTLVGEGSFARVWCGQAASAAYGLEPGDRVALKVIRERFRGALATQKWTEREIQAMMIPEHGHLVYLFKTLADGSNPVLCMEFCPGGSVHEVIHSSQRRHVPTMAQRIKIGLDIARGMAHLHSHSVLHRDLKPSNVMLLCELDCGARQPHAKVVDFGLARLLDAAGAESGDLTLDVGSPVYRAPELCSSEGTVGHYDFKADVFSFAVLANELLTEERPYAGFPQSGRPRLVLAIISGARPSQARMPGDTPPEFASSGRVVC</sequence>
<keyword evidence="4" id="KW-0418">Kinase</keyword>
<feature type="compositionally biased region" description="Low complexity" evidence="5">
    <location>
        <begin position="45"/>
        <end position="64"/>
    </location>
</feature>
<feature type="region of interest" description="Disordered" evidence="5">
    <location>
        <begin position="100"/>
        <end position="137"/>
    </location>
</feature>
<dbReference type="PROSITE" id="PS50011">
    <property type="entry name" value="PROTEIN_KINASE_DOM"/>
    <property type="match status" value="1"/>
</dbReference>
<evidence type="ECO:0000256" key="2">
    <source>
        <dbReference type="ARBA" id="ARBA00022840"/>
    </source>
</evidence>
<proteinExistence type="inferred from homology"/>
<dbReference type="InterPro" id="IPR051681">
    <property type="entry name" value="Ser/Thr_Kinases-Pseudokinases"/>
</dbReference>
<dbReference type="Gene3D" id="1.10.510.10">
    <property type="entry name" value="Transferase(Phosphotransferase) domain 1"/>
    <property type="match status" value="1"/>
</dbReference>
<evidence type="ECO:0000259" key="6">
    <source>
        <dbReference type="PROSITE" id="PS50011"/>
    </source>
</evidence>
<dbReference type="Pfam" id="PF00069">
    <property type="entry name" value="Pkinase"/>
    <property type="match status" value="1"/>
</dbReference>
<comment type="caution">
    <text evidence="7">The sequence shown here is derived from an EMBL/GenBank/DDBJ whole genome shotgun (WGS) entry which is preliminary data.</text>
</comment>
<protein>
    <recommendedName>
        <fullName evidence="6">Protein kinase domain-containing protein</fullName>
    </recommendedName>
</protein>
<organism evidence="7 8">
    <name type="scientific">Prorocentrum cordatum</name>
    <dbReference type="NCBI Taxonomy" id="2364126"/>
    <lineage>
        <taxon>Eukaryota</taxon>
        <taxon>Sar</taxon>
        <taxon>Alveolata</taxon>
        <taxon>Dinophyceae</taxon>
        <taxon>Prorocentrales</taxon>
        <taxon>Prorocentraceae</taxon>
        <taxon>Prorocentrum</taxon>
    </lineage>
</organism>
<dbReference type="EMBL" id="CAUYUJ010016516">
    <property type="protein sequence ID" value="CAK0866207.1"/>
    <property type="molecule type" value="Genomic_DNA"/>
</dbReference>
<feature type="region of interest" description="Disordered" evidence="5">
    <location>
        <begin position="28"/>
        <end position="71"/>
    </location>
</feature>
<keyword evidence="8" id="KW-1185">Reference proteome</keyword>
<feature type="compositionally biased region" description="Polar residues" evidence="5">
    <location>
        <begin position="100"/>
        <end position="136"/>
    </location>
</feature>
<reference evidence="7" key="1">
    <citation type="submission" date="2023-10" db="EMBL/GenBank/DDBJ databases">
        <authorList>
            <person name="Chen Y."/>
            <person name="Shah S."/>
            <person name="Dougan E. K."/>
            <person name="Thang M."/>
            <person name="Chan C."/>
        </authorList>
    </citation>
    <scope>NUCLEOTIDE SEQUENCE [LARGE SCALE GENOMIC DNA]</scope>
</reference>
<evidence type="ECO:0000256" key="1">
    <source>
        <dbReference type="ARBA" id="ARBA00022741"/>
    </source>
</evidence>
<dbReference type="SUPFAM" id="SSF56112">
    <property type="entry name" value="Protein kinase-like (PK-like)"/>
    <property type="match status" value="1"/>
</dbReference>
<keyword evidence="2 3" id="KW-0067">ATP-binding</keyword>
<evidence type="ECO:0000313" key="8">
    <source>
        <dbReference type="Proteomes" id="UP001189429"/>
    </source>
</evidence>
<evidence type="ECO:0000256" key="4">
    <source>
        <dbReference type="RuleBase" id="RU000304"/>
    </source>
</evidence>
<evidence type="ECO:0000313" key="7">
    <source>
        <dbReference type="EMBL" id="CAK0866207.1"/>
    </source>
</evidence>
<dbReference type="Proteomes" id="UP001189429">
    <property type="component" value="Unassembled WGS sequence"/>
</dbReference>
<evidence type="ECO:0000256" key="3">
    <source>
        <dbReference type="PROSITE-ProRule" id="PRU10141"/>
    </source>
</evidence>
<dbReference type="PANTHER" id="PTHR44329">
    <property type="entry name" value="SERINE/THREONINE-PROTEIN KINASE TNNI3K-RELATED"/>
    <property type="match status" value="1"/>
</dbReference>
<dbReference type="PROSITE" id="PS00108">
    <property type="entry name" value="PROTEIN_KINASE_ST"/>
    <property type="match status" value="1"/>
</dbReference>
<evidence type="ECO:0000256" key="5">
    <source>
        <dbReference type="SAM" id="MobiDB-lite"/>
    </source>
</evidence>
<dbReference type="PANTHER" id="PTHR44329:SF214">
    <property type="entry name" value="PROTEIN KINASE DOMAIN-CONTAINING PROTEIN"/>
    <property type="match status" value="1"/>
</dbReference>
<accession>A0ABN9V2R2</accession>